<dbReference type="InterPro" id="IPR058085">
    <property type="entry name" value="PP_RS20740-like"/>
</dbReference>
<gene>
    <name evidence="2" type="ORF">G7Y82_19590</name>
</gene>
<comment type="caution">
    <text evidence="2">The sequence shown here is derived from an EMBL/GenBank/DDBJ whole genome shotgun (WGS) entry which is preliminary data.</text>
</comment>
<evidence type="ECO:0000256" key="1">
    <source>
        <dbReference type="SAM" id="MobiDB-lite"/>
    </source>
</evidence>
<reference evidence="2" key="1">
    <citation type="submission" date="2020-03" db="EMBL/GenBank/DDBJ databases">
        <title>Solimonas marina sp. nov., isolated from deep seawater of the Pacific Ocean.</title>
        <authorList>
            <person name="Liu X."/>
            <person name="Lai Q."/>
            <person name="Sun F."/>
            <person name="Gai Y."/>
            <person name="Li G."/>
            <person name="Shao Z."/>
        </authorList>
    </citation>
    <scope>NUCLEOTIDE SEQUENCE</scope>
    <source>
        <strain evidence="2">C16B3</strain>
    </source>
</reference>
<dbReference type="AlphaFoldDB" id="A0A969WBW3"/>
<organism evidence="2 3">
    <name type="scientific">Solimonas marina</name>
    <dbReference type="NCBI Taxonomy" id="2714601"/>
    <lineage>
        <taxon>Bacteria</taxon>
        <taxon>Pseudomonadati</taxon>
        <taxon>Pseudomonadota</taxon>
        <taxon>Gammaproteobacteria</taxon>
        <taxon>Nevskiales</taxon>
        <taxon>Nevskiaceae</taxon>
        <taxon>Solimonas</taxon>
    </lineage>
</organism>
<feature type="region of interest" description="Disordered" evidence="1">
    <location>
        <begin position="1"/>
        <end position="27"/>
    </location>
</feature>
<accession>A0A969WBW3</accession>
<dbReference type="EMBL" id="JAAVXB010000016">
    <property type="protein sequence ID" value="NKF24521.1"/>
    <property type="molecule type" value="Genomic_DNA"/>
</dbReference>
<proteinExistence type="predicted"/>
<sequence length="406" mass="44956">MIAQPDAGDSESLEGVYEEGVPQHSEQLRRKTEFQAWHHPRKHYVRIHQWCHEVRALLDDLNLPEGSPFLYLTLPGNELLDVRTLHGVLARHRRPLRYLGFNNAGPRTADEQELNLSQNEVRSLEWVDRFSRVRQERLEALAFERNAAHGEVLRHGPFHAINLDLCNSICSRDPDDADGSHLGALRKLLELQLGSTSPWLLFITTRVIPDEISARNRAGFMRAIASNLEASDEFRQELAKLFDCEAADVEGSIEAGWGRAGVSLVRLFCTGIGKWLLSILTNAAPPRQLGLQSALYYCVGGAAPDMVSIALRCDTPKVDVHDPHGIFGVAAQAEALSETSIAVQLARSVAGCIDVDRLLAANAEARDRVMRQSTDILASARFERERYADWAAAQLAATPPPNAQAG</sequence>
<name>A0A969WBW3_9GAMM</name>
<evidence type="ECO:0000313" key="3">
    <source>
        <dbReference type="Proteomes" id="UP000653472"/>
    </source>
</evidence>
<dbReference type="NCBIfam" id="NF047698">
    <property type="entry name" value="PP_RS20740_fam"/>
    <property type="match status" value="1"/>
</dbReference>
<protein>
    <submittedName>
        <fullName evidence="2">Uncharacterized protein</fullName>
    </submittedName>
</protein>
<evidence type="ECO:0000313" key="2">
    <source>
        <dbReference type="EMBL" id="NKF24521.1"/>
    </source>
</evidence>
<keyword evidence="3" id="KW-1185">Reference proteome</keyword>
<dbReference type="RefSeq" id="WP_168149828.1">
    <property type="nucleotide sequence ID" value="NZ_JAAVXB010000016.1"/>
</dbReference>
<dbReference type="Proteomes" id="UP000653472">
    <property type="component" value="Unassembled WGS sequence"/>
</dbReference>